<comment type="caution">
    <text evidence="1">The sequence shown here is derived from an EMBL/GenBank/DDBJ whole genome shotgun (WGS) entry which is preliminary data.</text>
</comment>
<dbReference type="Proteomes" id="UP001153678">
    <property type="component" value="Unassembled WGS sequence"/>
</dbReference>
<keyword evidence="2" id="KW-1185">Reference proteome</keyword>
<protein>
    <submittedName>
        <fullName evidence="1">7336_t:CDS:1</fullName>
    </submittedName>
</protein>
<name>A0A9W4SZG3_9GLOM</name>
<dbReference type="EMBL" id="CAMKVN010003457">
    <property type="protein sequence ID" value="CAI2184773.1"/>
    <property type="molecule type" value="Genomic_DNA"/>
</dbReference>
<evidence type="ECO:0000313" key="2">
    <source>
        <dbReference type="Proteomes" id="UP001153678"/>
    </source>
</evidence>
<reference evidence="1" key="1">
    <citation type="submission" date="2022-08" db="EMBL/GenBank/DDBJ databases">
        <authorList>
            <person name="Kallberg Y."/>
            <person name="Tangrot J."/>
            <person name="Rosling A."/>
        </authorList>
    </citation>
    <scope>NUCLEOTIDE SEQUENCE</scope>
    <source>
        <strain evidence="1">Wild A</strain>
    </source>
</reference>
<sequence>MQDNLQWYSDSGNCENSSHSEGIREFKNNWKNCEDSLQSELCDMKEFKSDQYDEVIAKLDKNIIVE</sequence>
<dbReference type="OrthoDB" id="2414605at2759"/>
<dbReference type="AlphaFoldDB" id="A0A9W4SZG3"/>
<organism evidence="1 2">
    <name type="scientific">Funneliformis geosporum</name>
    <dbReference type="NCBI Taxonomy" id="1117311"/>
    <lineage>
        <taxon>Eukaryota</taxon>
        <taxon>Fungi</taxon>
        <taxon>Fungi incertae sedis</taxon>
        <taxon>Mucoromycota</taxon>
        <taxon>Glomeromycotina</taxon>
        <taxon>Glomeromycetes</taxon>
        <taxon>Glomerales</taxon>
        <taxon>Glomeraceae</taxon>
        <taxon>Funneliformis</taxon>
    </lineage>
</organism>
<accession>A0A9W4SZG3</accession>
<gene>
    <name evidence="1" type="ORF">FWILDA_LOCUS11743</name>
</gene>
<evidence type="ECO:0000313" key="1">
    <source>
        <dbReference type="EMBL" id="CAI2184773.1"/>
    </source>
</evidence>
<proteinExistence type="predicted"/>